<sequence length="791" mass="87966">MTLKTRIHHNFAQLGEFIYRYPKATLIAALAIAIFCCAWLGQLRIDTSNESNLDKDHPAVKVYHDFHDQYGFEEAAVLMIKTDDLFDHDFLKKLSRLHHQLEAEVVFLDDIKSMISTDLVFGEDDDLVVENLILSFPQDADELARFKHHALNNTLFTEGFISRSGDYTSVFMYQQAYSPELLDGKKQPFSSQEQHQFMESIRAVISEYQADDFDISIGGGPMIGNTLLSKIAFETPVFAGLSNLVILILLYILFRRVSAVLLPLMVINVSLASLFGLMAMFDVALSSFSQILPSFILTVGVCDSVHFLSIFYQKYEEHQDKKRAIQEALSHTGMPMMLTSLTTAVGMLSFAFADIVPIGALGKFAAAGVMIAWFYTIVLLPSVLTLARISPTPRGKGTLVKSQQFLSRCGELGWHYPKAVTFTFGVILAAAIWSVSQLHFEHDPVKWLPEESEMPKSIKLLNDEFFGAIAVEVLLDTHQENGVKNTEMMTALEALNEMGESFSYNGVQMQSSRSVVDTLKQVHLGLNGNDPDFYSLPDSDELVAQELLLFEMSGGSELQRQVNSDFSSARVTMLGPWRDIIAYSEFVEKLEVEVRKIVGDLADVSVTGVIYLLSPVQKLAIETMAKSYISAAFVVTLMMILMIGSLRLGLLSMIPNLLPIVVGMGFMYVAGLKLDLYSILIGSIAIGLVVDDTVHFIHQFQYSFERSGDAEKAVKETLASTGNALLFTTILLFGGFMTYSLSGLINLRDFGLITGTIVVLALIADIVLLPALLRLIYHRQRQPLTDAQDQK</sequence>
<evidence type="ECO:0000256" key="1">
    <source>
        <dbReference type="ARBA" id="ARBA00004651"/>
    </source>
</evidence>
<evidence type="ECO:0000313" key="10">
    <source>
        <dbReference type="Proteomes" id="UP000434580"/>
    </source>
</evidence>
<organism evidence="9 10">
    <name type="scientific">BD1-7 clade bacterium</name>
    <dbReference type="NCBI Taxonomy" id="2029982"/>
    <lineage>
        <taxon>Bacteria</taxon>
        <taxon>Pseudomonadati</taxon>
        <taxon>Pseudomonadota</taxon>
        <taxon>Gammaproteobacteria</taxon>
        <taxon>Cellvibrionales</taxon>
        <taxon>Spongiibacteraceae</taxon>
        <taxon>BD1-7 clade</taxon>
    </lineage>
</organism>
<dbReference type="GO" id="GO:0005886">
    <property type="term" value="C:plasma membrane"/>
    <property type="evidence" value="ECO:0007669"/>
    <property type="project" value="UniProtKB-SubCell"/>
</dbReference>
<dbReference type="Proteomes" id="UP000434580">
    <property type="component" value="Unassembled WGS sequence"/>
</dbReference>
<dbReference type="AlphaFoldDB" id="A0A5S9QRU1"/>
<evidence type="ECO:0000256" key="6">
    <source>
        <dbReference type="ARBA" id="ARBA00023136"/>
    </source>
</evidence>
<feature type="transmembrane region" description="Helical" evidence="7">
    <location>
        <begin position="628"/>
        <end position="646"/>
    </location>
</feature>
<name>A0A5S9QRU1_9GAMM</name>
<evidence type="ECO:0000256" key="4">
    <source>
        <dbReference type="ARBA" id="ARBA00022692"/>
    </source>
</evidence>
<feature type="transmembrane region" description="Helical" evidence="7">
    <location>
        <begin position="718"/>
        <end position="738"/>
    </location>
</feature>
<dbReference type="InterPro" id="IPR001036">
    <property type="entry name" value="Acrflvin-R"/>
</dbReference>
<evidence type="ECO:0000259" key="8">
    <source>
        <dbReference type="PROSITE" id="PS50156"/>
    </source>
</evidence>
<evidence type="ECO:0000256" key="5">
    <source>
        <dbReference type="ARBA" id="ARBA00022989"/>
    </source>
</evidence>
<feature type="domain" description="SSD" evidence="8">
    <location>
        <begin position="648"/>
        <end position="775"/>
    </location>
</feature>
<feature type="transmembrane region" description="Helical" evidence="7">
    <location>
        <begin position="750"/>
        <end position="773"/>
    </location>
</feature>
<evidence type="ECO:0000313" key="9">
    <source>
        <dbReference type="EMBL" id="CAA0120904.1"/>
    </source>
</evidence>
<keyword evidence="5 7" id="KW-1133">Transmembrane helix</keyword>
<keyword evidence="4 7" id="KW-0812">Transmembrane</keyword>
<dbReference type="GO" id="GO:0022857">
    <property type="term" value="F:transmembrane transporter activity"/>
    <property type="evidence" value="ECO:0007669"/>
    <property type="project" value="InterPro"/>
</dbReference>
<dbReference type="PRINTS" id="PR00702">
    <property type="entry name" value="ACRIFLAVINRP"/>
</dbReference>
<keyword evidence="3" id="KW-1003">Cell membrane</keyword>
<evidence type="ECO:0000256" key="3">
    <source>
        <dbReference type="ARBA" id="ARBA00022475"/>
    </source>
</evidence>
<protein>
    <submittedName>
        <fullName evidence="9">Acyltrehalose exporter MmpL10</fullName>
    </submittedName>
</protein>
<reference evidence="9 10" key="1">
    <citation type="submission" date="2019-11" db="EMBL/GenBank/DDBJ databases">
        <authorList>
            <person name="Holert J."/>
        </authorList>
    </citation>
    <scope>NUCLEOTIDE SEQUENCE [LARGE SCALE GENOMIC DNA]</scope>
    <source>
        <strain evidence="9">BC5_2</strain>
    </source>
</reference>
<feature type="transmembrane region" description="Helical" evidence="7">
    <location>
        <begin position="333"/>
        <end position="352"/>
    </location>
</feature>
<dbReference type="SUPFAM" id="SSF82866">
    <property type="entry name" value="Multidrug efflux transporter AcrB transmembrane domain"/>
    <property type="match status" value="2"/>
</dbReference>
<feature type="transmembrane region" description="Helical" evidence="7">
    <location>
        <begin position="364"/>
        <end position="387"/>
    </location>
</feature>
<feature type="transmembrane region" description="Helical" evidence="7">
    <location>
        <begin position="237"/>
        <end position="254"/>
    </location>
</feature>
<feature type="transmembrane region" description="Helical" evidence="7">
    <location>
        <begin position="21"/>
        <end position="41"/>
    </location>
</feature>
<dbReference type="EMBL" id="CACSII010000021">
    <property type="protein sequence ID" value="CAA0120904.1"/>
    <property type="molecule type" value="Genomic_DNA"/>
</dbReference>
<accession>A0A5S9QRU1</accession>
<comment type="subcellular location">
    <subcellularLocation>
        <location evidence="1">Cell membrane</location>
        <topology evidence="1">Multi-pass membrane protein</topology>
    </subcellularLocation>
</comment>
<feature type="transmembrane region" description="Helical" evidence="7">
    <location>
        <begin position="676"/>
        <end position="697"/>
    </location>
</feature>
<dbReference type="InterPro" id="IPR000731">
    <property type="entry name" value="SSD"/>
</dbReference>
<gene>
    <name evidence="9" type="ORF">DPBNPPHM_02643</name>
</gene>
<dbReference type="OrthoDB" id="9803781at2"/>
<dbReference type="PANTHER" id="PTHR33406:SF6">
    <property type="entry name" value="MEMBRANE PROTEIN YDGH-RELATED"/>
    <property type="match status" value="1"/>
</dbReference>
<dbReference type="Pfam" id="PF03176">
    <property type="entry name" value="MMPL"/>
    <property type="match status" value="2"/>
</dbReference>
<proteinExistence type="inferred from homology"/>
<dbReference type="InterPro" id="IPR004869">
    <property type="entry name" value="MMPL_dom"/>
</dbReference>
<feature type="domain" description="SSD" evidence="8">
    <location>
        <begin position="264"/>
        <end position="386"/>
    </location>
</feature>
<dbReference type="PROSITE" id="PS50156">
    <property type="entry name" value="SSD"/>
    <property type="match status" value="2"/>
</dbReference>
<keyword evidence="6 7" id="KW-0472">Membrane</keyword>
<dbReference type="InterPro" id="IPR050545">
    <property type="entry name" value="Mycobact_MmpL"/>
</dbReference>
<comment type="similarity">
    <text evidence="2">Belongs to the resistance-nodulation-cell division (RND) (TC 2.A.6) family. MmpL subfamily.</text>
</comment>
<feature type="transmembrane region" description="Helical" evidence="7">
    <location>
        <begin position="291"/>
        <end position="312"/>
    </location>
</feature>
<evidence type="ECO:0000256" key="2">
    <source>
        <dbReference type="ARBA" id="ARBA00010157"/>
    </source>
</evidence>
<dbReference type="PANTHER" id="PTHR33406">
    <property type="entry name" value="MEMBRANE PROTEIN MJ1562-RELATED"/>
    <property type="match status" value="1"/>
</dbReference>
<feature type="transmembrane region" description="Helical" evidence="7">
    <location>
        <begin position="261"/>
        <end position="285"/>
    </location>
</feature>
<dbReference type="Gene3D" id="1.20.1640.10">
    <property type="entry name" value="Multidrug efflux transporter AcrB transmembrane domain"/>
    <property type="match status" value="2"/>
</dbReference>
<evidence type="ECO:0000256" key="7">
    <source>
        <dbReference type="SAM" id="Phobius"/>
    </source>
</evidence>